<protein>
    <recommendedName>
        <fullName evidence="3">Tc1-like transposase DDE domain-containing protein</fullName>
    </recommendedName>
</protein>
<dbReference type="Proteomes" id="UP001432146">
    <property type="component" value="Unassembled WGS sequence"/>
</dbReference>
<gene>
    <name evidence="1" type="ORF">QLX08_005937</name>
</gene>
<dbReference type="Gene3D" id="3.30.420.10">
    <property type="entry name" value="Ribonuclease H-like superfamily/Ribonuclease H"/>
    <property type="match status" value="1"/>
</dbReference>
<evidence type="ECO:0000313" key="2">
    <source>
        <dbReference type="Proteomes" id="UP001432146"/>
    </source>
</evidence>
<comment type="caution">
    <text evidence="1">The sequence shown here is derived from an EMBL/GenBank/DDBJ whole genome shotgun (WGS) entry which is preliminary data.</text>
</comment>
<dbReference type="InterPro" id="IPR036397">
    <property type="entry name" value="RNaseH_sf"/>
</dbReference>
<evidence type="ECO:0000313" key="1">
    <source>
        <dbReference type="EMBL" id="KAK9301826.1"/>
    </source>
</evidence>
<reference evidence="1 2" key="1">
    <citation type="submission" date="2024-05" db="EMBL/GenBank/DDBJ databases">
        <title>The nuclear and mitochondrial genome assemblies of Tetragonisca angustula (Apidae: Meliponini), a tiny yet remarkable pollinator in the Neotropics.</title>
        <authorList>
            <person name="Ferrari R."/>
            <person name="Ricardo P.C."/>
            <person name="Dias F.C."/>
            <person name="Araujo N.S."/>
            <person name="Soares D.O."/>
            <person name="Zhou Q.-S."/>
            <person name="Zhu C.-D."/>
            <person name="Coutinho L."/>
            <person name="Airas M.C."/>
            <person name="Batista T.M."/>
        </authorList>
    </citation>
    <scope>NUCLEOTIDE SEQUENCE [LARGE SCALE GENOMIC DNA]</scope>
    <source>
        <strain evidence="1">ASF017062</strain>
        <tissue evidence="1">Abdomen</tissue>
    </source>
</reference>
<accession>A0AAW0ZYQ0</accession>
<dbReference type="GO" id="GO:0003676">
    <property type="term" value="F:nucleic acid binding"/>
    <property type="evidence" value="ECO:0007669"/>
    <property type="project" value="InterPro"/>
</dbReference>
<evidence type="ECO:0008006" key="3">
    <source>
        <dbReference type="Google" id="ProtNLM"/>
    </source>
</evidence>
<sequence length="95" mass="11521">MRREDYKQILEQHAVLPGCHLIGQHFITQQDKNPKHLSKLCKRFLLLKETQAVLKNMRWPLQLPDLNPIELLWEEIDRNIRFHCLSLKEQLWQIL</sequence>
<name>A0AAW0ZYQ0_9HYME</name>
<dbReference type="AlphaFoldDB" id="A0AAW0ZYQ0"/>
<organism evidence="1 2">
    <name type="scientific">Tetragonisca angustula</name>
    <dbReference type="NCBI Taxonomy" id="166442"/>
    <lineage>
        <taxon>Eukaryota</taxon>
        <taxon>Metazoa</taxon>
        <taxon>Ecdysozoa</taxon>
        <taxon>Arthropoda</taxon>
        <taxon>Hexapoda</taxon>
        <taxon>Insecta</taxon>
        <taxon>Pterygota</taxon>
        <taxon>Neoptera</taxon>
        <taxon>Endopterygota</taxon>
        <taxon>Hymenoptera</taxon>
        <taxon>Apocrita</taxon>
        <taxon>Aculeata</taxon>
        <taxon>Apoidea</taxon>
        <taxon>Anthophila</taxon>
        <taxon>Apidae</taxon>
        <taxon>Tetragonisca</taxon>
    </lineage>
</organism>
<proteinExistence type="predicted"/>
<dbReference type="EMBL" id="JAWNGG020000105">
    <property type="protein sequence ID" value="KAK9301826.1"/>
    <property type="molecule type" value="Genomic_DNA"/>
</dbReference>
<keyword evidence="2" id="KW-1185">Reference proteome</keyword>